<dbReference type="SUPFAM" id="SSF52091">
    <property type="entry name" value="SpoIIaa-like"/>
    <property type="match status" value="1"/>
</dbReference>
<feature type="domain" description="PAC" evidence="3">
    <location>
        <begin position="206"/>
        <end position="257"/>
    </location>
</feature>
<dbReference type="PROSITE" id="PS50113">
    <property type="entry name" value="PAC"/>
    <property type="match status" value="2"/>
</dbReference>
<dbReference type="InterPro" id="IPR002645">
    <property type="entry name" value="STAS_dom"/>
</dbReference>
<dbReference type="InterPro" id="IPR036513">
    <property type="entry name" value="STAS_dom_sf"/>
</dbReference>
<protein>
    <submittedName>
        <fullName evidence="5">PAS domain S-box protein</fullName>
    </submittedName>
</protein>
<dbReference type="Pfam" id="PF13426">
    <property type="entry name" value="PAS_9"/>
    <property type="match status" value="1"/>
</dbReference>
<dbReference type="InterPro" id="IPR000014">
    <property type="entry name" value="PAS"/>
</dbReference>
<comment type="caution">
    <text evidence="5">The sequence shown here is derived from an EMBL/GenBank/DDBJ whole genome shotgun (WGS) entry which is preliminary data.</text>
</comment>
<dbReference type="PROSITE" id="PS50801">
    <property type="entry name" value="STAS"/>
    <property type="match status" value="1"/>
</dbReference>
<feature type="domain" description="PAS" evidence="2">
    <location>
        <begin position="139"/>
        <end position="187"/>
    </location>
</feature>
<dbReference type="Gene3D" id="3.30.750.24">
    <property type="entry name" value="STAS domain"/>
    <property type="match status" value="1"/>
</dbReference>
<dbReference type="CDD" id="cd07041">
    <property type="entry name" value="STAS_RsbR_RsbS_like"/>
    <property type="match status" value="1"/>
</dbReference>
<reference evidence="5 6" key="1">
    <citation type="submission" date="2021-04" db="EMBL/GenBank/DDBJ databases">
        <title>Genome analysis of Polyangium sp.</title>
        <authorList>
            <person name="Li Y."/>
            <person name="Wang J."/>
        </authorList>
    </citation>
    <scope>NUCLEOTIDE SEQUENCE [LARGE SCALE GENOMIC DNA]</scope>
    <source>
        <strain evidence="5 6">SDU14</strain>
    </source>
</reference>
<dbReference type="SMART" id="SM00091">
    <property type="entry name" value="PAS"/>
    <property type="match status" value="2"/>
</dbReference>
<dbReference type="NCBIfam" id="TIGR00229">
    <property type="entry name" value="sensory_box"/>
    <property type="match status" value="2"/>
</dbReference>
<dbReference type="Gene3D" id="3.30.450.20">
    <property type="entry name" value="PAS domain"/>
    <property type="match status" value="2"/>
</dbReference>
<dbReference type="SUPFAM" id="SSF55785">
    <property type="entry name" value="PYP-like sensor domain (PAS domain)"/>
    <property type="match status" value="2"/>
</dbReference>
<dbReference type="PROSITE" id="PS50112">
    <property type="entry name" value="PAS"/>
    <property type="match status" value="2"/>
</dbReference>
<dbReference type="InterPro" id="IPR000700">
    <property type="entry name" value="PAS-assoc_C"/>
</dbReference>
<dbReference type="Proteomes" id="UP001151081">
    <property type="component" value="Unassembled WGS sequence"/>
</dbReference>
<evidence type="ECO:0000313" key="5">
    <source>
        <dbReference type="EMBL" id="MDC3988825.1"/>
    </source>
</evidence>
<evidence type="ECO:0000256" key="1">
    <source>
        <dbReference type="ARBA" id="ARBA00022553"/>
    </source>
</evidence>
<feature type="domain" description="STAS" evidence="4">
    <location>
        <begin position="273"/>
        <end position="384"/>
    </location>
</feature>
<evidence type="ECO:0000259" key="3">
    <source>
        <dbReference type="PROSITE" id="PS50113"/>
    </source>
</evidence>
<dbReference type="InterPro" id="IPR013656">
    <property type="entry name" value="PAS_4"/>
</dbReference>
<dbReference type="EMBL" id="JAGTJJ010000084">
    <property type="protein sequence ID" value="MDC3988825.1"/>
    <property type="molecule type" value="Genomic_DNA"/>
</dbReference>
<dbReference type="RefSeq" id="WP_272428382.1">
    <property type="nucleotide sequence ID" value="NZ_JAGTJJ010000084.1"/>
</dbReference>
<evidence type="ECO:0000313" key="6">
    <source>
        <dbReference type="Proteomes" id="UP001151081"/>
    </source>
</evidence>
<proteinExistence type="predicted"/>
<feature type="domain" description="PAC" evidence="3">
    <location>
        <begin position="86"/>
        <end position="138"/>
    </location>
</feature>
<organism evidence="5 6">
    <name type="scientific">Polyangium jinanense</name>
    <dbReference type="NCBI Taxonomy" id="2829994"/>
    <lineage>
        <taxon>Bacteria</taxon>
        <taxon>Pseudomonadati</taxon>
        <taxon>Myxococcota</taxon>
        <taxon>Polyangia</taxon>
        <taxon>Polyangiales</taxon>
        <taxon>Polyangiaceae</taxon>
        <taxon>Polyangium</taxon>
    </lineage>
</organism>
<sequence>MVIHERTASAYFEDPKLLRALAHEAPIGIVGLDASGAIVAWNPGAERVFGYGATEVIGKTIRDLLGPDAEVDPGVLLADLDSQNPPSFSAPCARKDGARFHCEWQLRALRDENGDLLGRAAFVRDTTEATEARETLAAERKFIRRMLDNTPLVLWSTDEKGVFTLSDGAGLRALGFAPGEVVGMSAFDLYRDVPEILSAIRAALGGTHQVTLANAGGASWECRYIPITREEGGPVEGVLGVAMDVTERIEAERTLRQQIDLIAQQEGAIRTLSTPIVRVWDGVLALPLVGTIDAARAERILATLLDAVVSEQAHYVILDMTGIDEVDATTADYLFKVLRALGLLGTTALVTGVNPGVATALVGLGVDLGSVMTLGNLEEALRFVMKRRAVKPRRAPAPST</sequence>
<evidence type="ECO:0000259" key="2">
    <source>
        <dbReference type="PROSITE" id="PS50112"/>
    </source>
</evidence>
<dbReference type="Pfam" id="PF08448">
    <property type="entry name" value="PAS_4"/>
    <property type="match status" value="1"/>
</dbReference>
<dbReference type="CDD" id="cd00130">
    <property type="entry name" value="PAS"/>
    <property type="match status" value="2"/>
</dbReference>
<dbReference type="PANTHER" id="PTHR33745:SF3">
    <property type="entry name" value="RSBT CO-ANTAGONIST PROTEIN RSBRC"/>
    <property type="match status" value="1"/>
</dbReference>
<keyword evidence="1" id="KW-0597">Phosphoprotein</keyword>
<dbReference type="PANTHER" id="PTHR33745">
    <property type="entry name" value="RSBT ANTAGONIST PROTEIN RSBS-RELATED"/>
    <property type="match status" value="1"/>
</dbReference>
<dbReference type="Pfam" id="PF01740">
    <property type="entry name" value="STAS"/>
    <property type="match status" value="1"/>
</dbReference>
<accession>A0A9X3XG89</accession>
<dbReference type="InterPro" id="IPR051932">
    <property type="entry name" value="Bact_StressResp_Reg"/>
</dbReference>
<dbReference type="InterPro" id="IPR035965">
    <property type="entry name" value="PAS-like_dom_sf"/>
</dbReference>
<evidence type="ECO:0000259" key="4">
    <source>
        <dbReference type="PROSITE" id="PS50801"/>
    </source>
</evidence>
<gene>
    <name evidence="5" type="ORF">KEG57_50635</name>
</gene>
<keyword evidence="6" id="KW-1185">Reference proteome</keyword>
<feature type="domain" description="PAS" evidence="2">
    <location>
        <begin position="14"/>
        <end position="68"/>
    </location>
</feature>
<dbReference type="AlphaFoldDB" id="A0A9X3XG89"/>
<name>A0A9X3XG89_9BACT</name>